<keyword evidence="4" id="KW-1185">Reference proteome</keyword>
<dbReference type="PANTHER" id="PTHR46663:SF2">
    <property type="entry name" value="GGDEF DOMAIN-CONTAINING PROTEIN"/>
    <property type="match status" value="1"/>
</dbReference>
<dbReference type="RefSeq" id="WP_006011963.1">
    <property type="nucleotide sequence ID" value="NZ_AUAV01000017.1"/>
</dbReference>
<dbReference type="STRING" id="1121922.GCA_000428905_03178"/>
<sequence length="363" mass="40276">MTDSQKQDNTMQQLILSKLVLIIITICALGLPFTIGNWLQSGFHNIHLVHIVFMALAIAVYFRSSKQKMVIDTILVSMFLLLLILIGAYEYGLSSGLVALLVVTSSVILVMHNPKTAAIYSIVTTATVAAGILFLAKDPIVPILTSNATATFINASVYSVVAVLVSFTLIGTLLINLQNTLKKSLLELDKKAEQVDYLANHDHLTGLSSSRFAQEQLELTLKMAKRHNFKAAILYIDIDKFRLINDALGHDAGDYALKQVAKRIKELIRDTDIACRQGGDEFLVILHYPVSIEACDVICQRLIGAFDKRVSYKDHEIKISLSIGVAIYPEHGDTQFKLRTKANKAMHISKDKQSEKHHFTLAD</sequence>
<dbReference type="NCBIfam" id="TIGR00254">
    <property type="entry name" value="GGDEF"/>
    <property type="match status" value="1"/>
</dbReference>
<dbReference type="EMBL" id="BAEQ01000043">
    <property type="protein sequence ID" value="GAC29285.1"/>
    <property type="molecule type" value="Genomic_DNA"/>
</dbReference>
<feature type="domain" description="GGDEF" evidence="2">
    <location>
        <begin position="229"/>
        <end position="363"/>
    </location>
</feature>
<dbReference type="InterPro" id="IPR052163">
    <property type="entry name" value="DGC-Regulatory_Protein"/>
</dbReference>
<gene>
    <name evidence="3" type="ORF">GPAL_2424</name>
</gene>
<organism evidence="3 4">
    <name type="scientific">Brumicola pallidula DSM 14239 = ACAM 615</name>
    <dbReference type="NCBI Taxonomy" id="1121922"/>
    <lineage>
        <taxon>Bacteria</taxon>
        <taxon>Pseudomonadati</taxon>
        <taxon>Pseudomonadota</taxon>
        <taxon>Gammaproteobacteria</taxon>
        <taxon>Alteromonadales</taxon>
        <taxon>Alteromonadaceae</taxon>
        <taxon>Brumicola</taxon>
    </lineage>
</organism>
<feature type="transmembrane region" description="Helical" evidence="1">
    <location>
        <begin position="69"/>
        <end position="87"/>
    </location>
</feature>
<protein>
    <recommendedName>
        <fullName evidence="2">GGDEF domain-containing protein</fullName>
    </recommendedName>
</protein>
<comment type="caution">
    <text evidence="3">The sequence shown here is derived from an EMBL/GenBank/DDBJ whole genome shotgun (WGS) entry which is preliminary data.</text>
</comment>
<dbReference type="Proteomes" id="UP000006251">
    <property type="component" value="Unassembled WGS sequence"/>
</dbReference>
<dbReference type="PANTHER" id="PTHR46663">
    <property type="entry name" value="DIGUANYLATE CYCLASE DGCT-RELATED"/>
    <property type="match status" value="1"/>
</dbReference>
<feature type="transmembrane region" description="Helical" evidence="1">
    <location>
        <begin position="156"/>
        <end position="177"/>
    </location>
</feature>
<dbReference type="InterPro" id="IPR029787">
    <property type="entry name" value="Nucleotide_cyclase"/>
</dbReference>
<dbReference type="Pfam" id="PF00990">
    <property type="entry name" value="GGDEF"/>
    <property type="match status" value="1"/>
</dbReference>
<feature type="transmembrane region" description="Helical" evidence="1">
    <location>
        <begin position="93"/>
        <end position="110"/>
    </location>
</feature>
<accession>K7A1B5</accession>
<feature type="transmembrane region" description="Helical" evidence="1">
    <location>
        <begin position="117"/>
        <end position="136"/>
    </location>
</feature>
<dbReference type="CDD" id="cd01949">
    <property type="entry name" value="GGDEF"/>
    <property type="match status" value="1"/>
</dbReference>
<dbReference type="OrthoDB" id="766410at2"/>
<name>K7A1B5_9ALTE</name>
<dbReference type="InterPro" id="IPR000160">
    <property type="entry name" value="GGDEF_dom"/>
</dbReference>
<keyword evidence="1" id="KW-0472">Membrane</keyword>
<dbReference type="SMART" id="SM00267">
    <property type="entry name" value="GGDEF"/>
    <property type="match status" value="1"/>
</dbReference>
<dbReference type="InterPro" id="IPR043128">
    <property type="entry name" value="Rev_trsase/Diguanyl_cyclase"/>
</dbReference>
<evidence type="ECO:0000313" key="3">
    <source>
        <dbReference type="EMBL" id="GAC29285.1"/>
    </source>
</evidence>
<evidence type="ECO:0000256" key="1">
    <source>
        <dbReference type="SAM" id="Phobius"/>
    </source>
</evidence>
<keyword evidence="1" id="KW-1133">Transmembrane helix</keyword>
<reference evidence="4" key="1">
    <citation type="journal article" date="2014" name="Environ. Microbiol.">
        <title>Comparative genomics of the marine bacterial genus Glaciecola reveals the high degree of genomic diversity and genomic characteristic for cold adaptation.</title>
        <authorList>
            <person name="Qin Q.L."/>
            <person name="Xie B.B."/>
            <person name="Yu Y."/>
            <person name="Shu Y.L."/>
            <person name="Rong J.C."/>
            <person name="Zhang Y.J."/>
            <person name="Zhao D.L."/>
            <person name="Chen X.L."/>
            <person name="Zhang X.Y."/>
            <person name="Chen B."/>
            <person name="Zhou B.C."/>
            <person name="Zhang Y.Z."/>
        </authorList>
    </citation>
    <scope>NUCLEOTIDE SEQUENCE [LARGE SCALE GENOMIC DNA]</scope>
    <source>
        <strain evidence="4">ACAM 615</strain>
    </source>
</reference>
<evidence type="ECO:0000259" key="2">
    <source>
        <dbReference type="PROSITE" id="PS50887"/>
    </source>
</evidence>
<keyword evidence="1" id="KW-0812">Transmembrane</keyword>
<evidence type="ECO:0000313" key="4">
    <source>
        <dbReference type="Proteomes" id="UP000006251"/>
    </source>
</evidence>
<proteinExistence type="predicted"/>
<feature type="transmembrane region" description="Helical" evidence="1">
    <location>
        <begin position="20"/>
        <end position="39"/>
    </location>
</feature>
<feature type="transmembrane region" description="Helical" evidence="1">
    <location>
        <begin position="45"/>
        <end position="62"/>
    </location>
</feature>
<dbReference type="Gene3D" id="3.30.70.270">
    <property type="match status" value="1"/>
</dbReference>
<dbReference type="SUPFAM" id="SSF55073">
    <property type="entry name" value="Nucleotide cyclase"/>
    <property type="match status" value="1"/>
</dbReference>
<dbReference type="PROSITE" id="PS50887">
    <property type="entry name" value="GGDEF"/>
    <property type="match status" value="1"/>
</dbReference>
<dbReference type="AlphaFoldDB" id="K7A1B5"/>